<keyword evidence="9" id="KW-1185">Reference proteome</keyword>
<accession>A0A1H6LP90</accession>
<dbReference type="EMBL" id="FNXG01000002">
    <property type="protein sequence ID" value="SEH90462.1"/>
    <property type="molecule type" value="Genomic_DNA"/>
</dbReference>
<dbReference type="EC" id="2.7.1.49" evidence="2"/>
<sequence length="273" mass="27939">MGEDDLGKQTAIALTIAGSDSGGGAGIQADLKSFSALGVYGASVLTAITAQNTRAVTLVEPVSPTMIRAQIDAVLDDLAVGAVKIGMLGTAEATVAVAEALSGRDLPIVLDPVMIAKSGDRLIRDDAIAALRELLLPRATVLTPNLPEAARLLGRMVASDPTEAEAQGRALAALGADWVLMKGGHAAGDDCTDLLVGAERHEFTAPRIATKNTHGTGCTLSSAIAAGLAQGLAVPAAVARAHDWLHGAILAADRLDVGSGHGPVHHFHQWWPE</sequence>
<dbReference type="GO" id="GO:0005829">
    <property type="term" value="C:cytosol"/>
    <property type="evidence" value="ECO:0007669"/>
    <property type="project" value="TreeGrafter"/>
</dbReference>
<dbReference type="GO" id="GO:0009229">
    <property type="term" value="P:thiamine diphosphate biosynthetic process"/>
    <property type="evidence" value="ECO:0007669"/>
    <property type="project" value="UniProtKB-UniPathway"/>
</dbReference>
<dbReference type="UniPathway" id="UPA00060">
    <property type="reaction ID" value="UER00138"/>
</dbReference>
<dbReference type="Proteomes" id="UP000199125">
    <property type="component" value="Unassembled WGS sequence"/>
</dbReference>
<dbReference type="GO" id="GO:0009228">
    <property type="term" value="P:thiamine biosynthetic process"/>
    <property type="evidence" value="ECO:0007669"/>
    <property type="project" value="InterPro"/>
</dbReference>
<feature type="domain" description="Pyridoxamine kinase/Phosphomethylpyrimidine kinase" evidence="7">
    <location>
        <begin position="20"/>
        <end position="265"/>
    </location>
</feature>
<name>A0A1H6LP90_9RHOB</name>
<evidence type="ECO:0000256" key="1">
    <source>
        <dbReference type="ARBA" id="ARBA00004948"/>
    </source>
</evidence>
<protein>
    <recommendedName>
        <fullName evidence="2">hydroxymethylpyrimidine kinase</fullName>
        <ecNumber evidence="2">2.7.1.49</ecNumber>
    </recommendedName>
</protein>
<keyword evidence="3" id="KW-0808">Transferase</keyword>
<keyword evidence="4" id="KW-0547">Nucleotide-binding</keyword>
<evidence type="ECO:0000256" key="6">
    <source>
        <dbReference type="ARBA" id="ARBA00022840"/>
    </source>
</evidence>
<dbReference type="Pfam" id="PF08543">
    <property type="entry name" value="Phos_pyr_kin"/>
    <property type="match status" value="1"/>
</dbReference>
<dbReference type="FunFam" id="3.40.1190.20:FF:000003">
    <property type="entry name" value="Phosphomethylpyrimidine kinase ThiD"/>
    <property type="match status" value="1"/>
</dbReference>
<comment type="pathway">
    <text evidence="1">Cofactor biosynthesis; thiamine diphosphate biosynthesis.</text>
</comment>
<dbReference type="PANTHER" id="PTHR20858">
    <property type="entry name" value="PHOSPHOMETHYLPYRIMIDINE KINASE"/>
    <property type="match status" value="1"/>
</dbReference>
<dbReference type="GO" id="GO:0008972">
    <property type="term" value="F:phosphomethylpyrimidine kinase activity"/>
    <property type="evidence" value="ECO:0007669"/>
    <property type="project" value="InterPro"/>
</dbReference>
<dbReference type="NCBIfam" id="TIGR00097">
    <property type="entry name" value="HMP-P_kinase"/>
    <property type="match status" value="1"/>
</dbReference>
<proteinExistence type="predicted"/>
<dbReference type="Gene3D" id="3.40.1190.20">
    <property type="match status" value="1"/>
</dbReference>
<evidence type="ECO:0000256" key="2">
    <source>
        <dbReference type="ARBA" id="ARBA00012135"/>
    </source>
</evidence>
<dbReference type="GO" id="GO:0008902">
    <property type="term" value="F:hydroxymethylpyrimidine kinase activity"/>
    <property type="evidence" value="ECO:0007669"/>
    <property type="project" value="UniProtKB-EC"/>
</dbReference>
<dbReference type="GO" id="GO:0005524">
    <property type="term" value="F:ATP binding"/>
    <property type="evidence" value="ECO:0007669"/>
    <property type="project" value="UniProtKB-KW"/>
</dbReference>
<keyword evidence="6" id="KW-0067">ATP-binding</keyword>
<evidence type="ECO:0000256" key="4">
    <source>
        <dbReference type="ARBA" id="ARBA00022741"/>
    </source>
</evidence>
<evidence type="ECO:0000313" key="8">
    <source>
        <dbReference type="EMBL" id="SEH90462.1"/>
    </source>
</evidence>
<evidence type="ECO:0000256" key="3">
    <source>
        <dbReference type="ARBA" id="ARBA00022679"/>
    </source>
</evidence>
<evidence type="ECO:0000256" key="5">
    <source>
        <dbReference type="ARBA" id="ARBA00022777"/>
    </source>
</evidence>
<gene>
    <name evidence="8" type="ORF">SAMN04488075_1733</name>
</gene>
<dbReference type="AlphaFoldDB" id="A0A1H6LP90"/>
<dbReference type="OrthoDB" id="9810880at2"/>
<dbReference type="RefSeq" id="WP_090847263.1">
    <property type="nucleotide sequence ID" value="NZ_FNXG01000002.1"/>
</dbReference>
<dbReference type="PANTHER" id="PTHR20858:SF17">
    <property type="entry name" value="HYDROXYMETHYLPYRIMIDINE_PHOSPHOMETHYLPYRIMIDINE KINASE THI20-RELATED"/>
    <property type="match status" value="1"/>
</dbReference>
<dbReference type="InterPro" id="IPR013749">
    <property type="entry name" value="PM/HMP-P_kinase-1"/>
</dbReference>
<dbReference type="InterPro" id="IPR029056">
    <property type="entry name" value="Ribokinase-like"/>
</dbReference>
<dbReference type="CDD" id="cd01169">
    <property type="entry name" value="HMPP_kinase"/>
    <property type="match status" value="1"/>
</dbReference>
<organism evidence="8 9">
    <name type="scientific">Paracoccus alkenifer</name>
    <dbReference type="NCBI Taxonomy" id="65735"/>
    <lineage>
        <taxon>Bacteria</taxon>
        <taxon>Pseudomonadati</taxon>
        <taxon>Pseudomonadota</taxon>
        <taxon>Alphaproteobacteria</taxon>
        <taxon>Rhodobacterales</taxon>
        <taxon>Paracoccaceae</taxon>
        <taxon>Paracoccus</taxon>
    </lineage>
</organism>
<reference evidence="9" key="1">
    <citation type="submission" date="2016-10" db="EMBL/GenBank/DDBJ databases">
        <authorList>
            <person name="Varghese N."/>
            <person name="Submissions S."/>
        </authorList>
    </citation>
    <scope>NUCLEOTIDE SEQUENCE [LARGE SCALE GENOMIC DNA]</scope>
    <source>
        <strain evidence="9">DSM 11593</strain>
    </source>
</reference>
<dbReference type="InterPro" id="IPR004399">
    <property type="entry name" value="HMP/HMP-P_kinase_dom"/>
</dbReference>
<evidence type="ECO:0000259" key="7">
    <source>
        <dbReference type="Pfam" id="PF08543"/>
    </source>
</evidence>
<dbReference type="STRING" id="65735.SAMN04488075_1733"/>
<evidence type="ECO:0000313" key="9">
    <source>
        <dbReference type="Proteomes" id="UP000199125"/>
    </source>
</evidence>
<keyword evidence="5 8" id="KW-0418">Kinase</keyword>
<dbReference type="SUPFAM" id="SSF53613">
    <property type="entry name" value="Ribokinase-like"/>
    <property type="match status" value="1"/>
</dbReference>